<feature type="compositionally biased region" description="Polar residues" evidence="1">
    <location>
        <begin position="250"/>
        <end position="259"/>
    </location>
</feature>
<evidence type="ECO:0000313" key="2">
    <source>
        <dbReference type="EMBL" id="KAH0814922.1"/>
    </source>
</evidence>
<evidence type="ECO:0000256" key="1">
    <source>
        <dbReference type="SAM" id="MobiDB-lite"/>
    </source>
</evidence>
<reference evidence="2" key="1">
    <citation type="journal article" date="2020" name="J Insects Food Feed">
        <title>The yellow mealworm (Tenebrio molitor) genome: a resource for the emerging insects as food and feed industry.</title>
        <authorList>
            <person name="Eriksson T."/>
            <person name="Andere A."/>
            <person name="Kelstrup H."/>
            <person name="Emery V."/>
            <person name="Picard C."/>
        </authorList>
    </citation>
    <scope>NUCLEOTIDE SEQUENCE</scope>
    <source>
        <strain evidence="2">Stoneville</strain>
        <tissue evidence="2">Whole head</tissue>
    </source>
</reference>
<organism evidence="2 3">
    <name type="scientific">Tenebrio molitor</name>
    <name type="common">Yellow mealworm beetle</name>
    <dbReference type="NCBI Taxonomy" id="7067"/>
    <lineage>
        <taxon>Eukaryota</taxon>
        <taxon>Metazoa</taxon>
        <taxon>Ecdysozoa</taxon>
        <taxon>Arthropoda</taxon>
        <taxon>Hexapoda</taxon>
        <taxon>Insecta</taxon>
        <taxon>Pterygota</taxon>
        <taxon>Neoptera</taxon>
        <taxon>Endopterygota</taxon>
        <taxon>Coleoptera</taxon>
        <taxon>Polyphaga</taxon>
        <taxon>Cucujiformia</taxon>
        <taxon>Tenebrionidae</taxon>
        <taxon>Tenebrio</taxon>
    </lineage>
</organism>
<proteinExistence type="predicted"/>
<gene>
    <name evidence="2" type="ORF">GEV33_007869</name>
</gene>
<dbReference type="AlphaFoldDB" id="A0A8J6HII2"/>
<accession>A0A8J6HII2</accession>
<feature type="region of interest" description="Disordered" evidence="1">
    <location>
        <begin position="180"/>
        <end position="209"/>
    </location>
</feature>
<dbReference type="Proteomes" id="UP000719412">
    <property type="component" value="Unassembled WGS sequence"/>
</dbReference>
<protein>
    <submittedName>
        <fullName evidence="2">Uncharacterized protein</fullName>
    </submittedName>
</protein>
<comment type="caution">
    <text evidence="2">The sequence shown here is derived from an EMBL/GenBank/DDBJ whole genome shotgun (WGS) entry which is preliminary data.</text>
</comment>
<feature type="compositionally biased region" description="Pro residues" evidence="1">
    <location>
        <begin position="197"/>
        <end position="206"/>
    </location>
</feature>
<evidence type="ECO:0000313" key="3">
    <source>
        <dbReference type="Proteomes" id="UP000719412"/>
    </source>
</evidence>
<name>A0A8J6HII2_TENMO</name>
<feature type="region of interest" description="Disordered" evidence="1">
    <location>
        <begin position="241"/>
        <end position="288"/>
    </location>
</feature>
<reference evidence="2" key="2">
    <citation type="submission" date="2021-08" db="EMBL/GenBank/DDBJ databases">
        <authorList>
            <person name="Eriksson T."/>
        </authorList>
    </citation>
    <scope>NUCLEOTIDE SEQUENCE</scope>
    <source>
        <strain evidence="2">Stoneville</strain>
        <tissue evidence="2">Whole head</tissue>
    </source>
</reference>
<sequence>MYSPGIPHVDVEDATEIGTDTLKAAPVDSPGSALQKGYTPVQQVAAGRTTVVFGRKDERPLLLPRWNGRDPDSRNPDKKCHGTVRILVPVNALGADHYAEFLWSEEQCDAMHSTGPRRPRFREISGDQVRVIAYSRDNGSFQRRPAALVCVYVACMCAWACGRDAFVWVIGCRAPLPPPSPAAPPVPGRRHSERDQPPPPLPPPPAERYVRAQSERAPCVCSRRYVLLMSVRAALLMTADEGRNGRAPDSPQSLVNNSAREGRKRASNGDGRPSRLAAPGPQKRTNLS</sequence>
<keyword evidence="3" id="KW-1185">Reference proteome</keyword>
<dbReference type="EMBL" id="JABDTM020023778">
    <property type="protein sequence ID" value="KAH0814922.1"/>
    <property type="molecule type" value="Genomic_DNA"/>
</dbReference>